<feature type="compositionally biased region" description="Pro residues" evidence="1">
    <location>
        <begin position="295"/>
        <end position="305"/>
    </location>
</feature>
<dbReference type="EMBL" id="CADCWK010000401">
    <property type="protein sequence ID" value="CAA9577039.1"/>
    <property type="molecule type" value="Genomic_DNA"/>
</dbReference>
<feature type="domain" description="Beta-lactamase-related" evidence="2">
    <location>
        <begin position="34"/>
        <end position="381"/>
    </location>
</feature>
<dbReference type="AlphaFoldDB" id="A0A6J4VED7"/>
<dbReference type="InterPro" id="IPR012338">
    <property type="entry name" value="Beta-lactam/transpept-like"/>
</dbReference>
<dbReference type="InterPro" id="IPR050789">
    <property type="entry name" value="Diverse_Enzym_Activities"/>
</dbReference>
<evidence type="ECO:0000259" key="2">
    <source>
        <dbReference type="Pfam" id="PF00144"/>
    </source>
</evidence>
<sequence>MTGTGMAERSEVTWPMAPKPERLALAVAMVDDWVTSRLVPGVSLAVAWRGETVLAHAAGKVSAGGGGPVAPETRYPVTSLTKPVTAAAVMALIERGDLYLDEPVRRWLPEFATPTSEAARRQITARELLCHVAGLPKDDPDGPALFAREAPFAALVESAAGVPLAGPPGQRVIYSNVGYWVLGGLVAAAGRAPFAEVATGVVLQPSGLAGSTFTPADDEVPSLARRYGPDRTSNTAYGRRLGSPGGGLFATASDMARFAGAFAHAAATSSRAGGVSGASVRMMTTDQTATAAVPLPAPNPHPLPATPRRGDRPLPGGIPGMREWDACPWAFGWEVRGDKRDHWTGDLTSPDTICHIGQSGCLVWADPRSGLSLAVLANRDLGSGWATGGRPEHSPGAVDSPARWARLSDIVASSV</sequence>
<name>A0A6J4VED7_9BACT</name>
<gene>
    <name evidence="3" type="ORF">AVDCRST_MAG33-3170</name>
</gene>
<dbReference type="PANTHER" id="PTHR43283">
    <property type="entry name" value="BETA-LACTAMASE-RELATED"/>
    <property type="match status" value="1"/>
</dbReference>
<evidence type="ECO:0000256" key="1">
    <source>
        <dbReference type="SAM" id="MobiDB-lite"/>
    </source>
</evidence>
<evidence type="ECO:0000313" key="3">
    <source>
        <dbReference type="EMBL" id="CAA9577039.1"/>
    </source>
</evidence>
<dbReference type="InterPro" id="IPR001466">
    <property type="entry name" value="Beta-lactam-related"/>
</dbReference>
<protein>
    <submittedName>
        <fullName evidence="3">Beta-lactamase class C-like and penicillin binding proteins (PBPs) superfamily</fullName>
    </submittedName>
</protein>
<reference evidence="3" key="1">
    <citation type="submission" date="2020-02" db="EMBL/GenBank/DDBJ databases">
        <authorList>
            <person name="Meier V. D."/>
        </authorList>
    </citation>
    <scope>NUCLEOTIDE SEQUENCE</scope>
    <source>
        <strain evidence="3">AVDCRST_MAG33</strain>
    </source>
</reference>
<dbReference type="Pfam" id="PF00144">
    <property type="entry name" value="Beta-lactamase"/>
    <property type="match status" value="1"/>
</dbReference>
<feature type="region of interest" description="Disordered" evidence="1">
    <location>
        <begin position="220"/>
        <end position="239"/>
    </location>
</feature>
<proteinExistence type="predicted"/>
<dbReference type="SUPFAM" id="SSF56601">
    <property type="entry name" value="beta-lactamase/transpeptidase-like"/>
    <property type="match status" value="1"/>
</dbReference>
<organism evidence="3">
    <name type="scientific">uncultured Thermomicrobiales bacterium</name>
    <dbReference type="NCBI Taxonomy" id="1645740"/>
    <lineage>
        <taxon>Bacteria</taxon>
        <taxon>Pseudomonadati</taxon>
        <taxon>Thermomicrobiota</taxon>
        <taxon>Thermomicrobia</taxon>
        <taxon>Thermomicrobiales</taxon>
        <taxon>environmental samples</taxon>
    </lineage>
</organism>
<dbReference type="Gene3D" id="3.40.710.10">
    <property type="entry name" value="DD-peptidase/beta-lactamase superfamily"/>
    <property type="match status" value="1"/>
</dbReference>
<accession>A0A6J4VED7</accession>
<feature type="region of interest" description="Disordered" evidence="1">
    <location>
        <begin position="292"/>
        <end position="312"/>
    </location>
</feature>